<dbReference type="InterPro" id="IPR050450">
    <property type="entry name" value="COX15/CtaA_HemeA_synthase"/>
</dbReference>
<dbReference type="OrthoDB" id="9816428at2"/>
<evidence type="ECO:0000256" key="4">
    <source>
        <dbReference type="ARBA" id="ARBA00022723"/>
    </source>
</evidence>
<keyword evidence="2 11" id="KW-1003">Cell membrane</keyword>
<evidence type="ECO:0000256" key="5">
    <source>
        <dbReference type="ARBA" id="ARBA00022989"/>
    </source>
</evidence>
<comment type="catalytic activity">
    <reaction evidence="11">
        <text>Fe(II)-heme o + 2 A + H2O = Fe(II)-heme a + 2 AH2</text>
        <dbReference type="Rhea" id="RHEA:63388"/>
        <dbReference type="ChEBI" id="CHEBI:13193"/>
        <dbReference type="ChEBI" id="CHEBI:15377"/>
        <dbReference type="ChEBI" id="CHEBI:17499"/>
        <dbReference type="ChEBI" id="CHEBI:60530"/>
        <dbReference type="ChEBI" id="CHEBI:61715"/>
        <dbReference type="EC" id="1.17.99.9"/>
    </reaction>
</comment>
<proteinExistence type="inferred from homology"/>
<evidence type="ECO:0000256" key="8">
    <source>
        <dbReference type="ARBA" id="ARBA00023133"/>
    </source>
</evidence>
<dbReference type="Pfam" id="PF02628">
    <property type="entry name" value="COX15-CtaA"/>
    <property type="match status" value="1"/>
</dbReference>
<evidence type="ECO:0000256" key="7">
    <source>
        <dbReference type="ARBA" id="ARBA00023004"/>
    </source>
</evidence>
<evidence type="ECO:0000256" key="11">
    <source>
        <dbReference type="HAMAP-Rule" id="MF_01664"/>
    </source>
</evidence>
<keyword evidence="7 11" id="KW-0408">Iron</keyword>
<keyword evidence="8 11" id="KW-0350">Heme biosynthesis</keyword>
<comment type="cofactor">
    <cofactor evidence="11">
        <name>heme b</name>
        <dbReference type="ChEBI" id="CHEBI:60344"/>
    </cofactor>
</comment>
<dbReference type="InterPro" id="IPR023755">
    <property type="entry name" value="HemeA_Synthase_type1"/>
</dbReference>
<name>A0A265NF36_9BACI</name>
<comment type="caution">
    <text evidence="11">Lacks conserved residue(s) required for the propagation of feature annotation.</text>
</comment>
<dbReference type="GO" id="GO:0046872">
    <property type="term" value="F:metal ion binding"/>
    <property type="evidence" value="ECO:0007669"/>
    <property type="project" value="UniProtKB-KW"/>
</dbReference>
<evidence type="ECO:0000256" key="2">
    <source>
        <dbReference type="ARBA" id="ARBA00022475"/>
    </source>
</evidence>
<dbReference type="EC" id="1.17.99.9" evidence="11"/>
<evidence type="ECO:0000256" key="6">
    <source>
        <dbReference type="ARBA" id="ARBA00023002"/>
    </source>
</evidence>
<keyword evidence="3 11" id="KW-0812">Transmembrane</keyword>
<feature type="binding site" description="axial binding residue" evidence="11">
    <location>
        <position position="278"/>
    </location>
    <ligand>
        <name>heme</name>
        <dbReference type="ChEBI" id="CHEBI:30413"/>
    </ligand>
    <ligandPart>
        <name>Fe</name>
        <dbReference type="ChEBI" id="CHEBI:18248"/>
    </ligandPart>
</feature>
<evidence type="ECO:0000256" key="10">
    <source>
        <dbReference type="ARBA" id="ARBA00023157"/>
    </source>
</evidence>
<evidence type="ECO:0000313" key="12">
    <source>
        <dbReference type="EMBL" id="OZU90441.1"/>
    </source>
</evidence>
<sequence>MIKHLKWLSVTATIGMLLLLLGGALVTKTGSADGCGNSWPLCEGEIIPSVITFELVVELSHRLVTAAVGILVTLLAVLAWKKIGHVREVKFLSFISVFFLVIQALIGAGAVLWGQSDFFLAAHFGISLISFASVFLLMLLIFEIDKKFDAKSLFIHRKHRIEIYALSIYTLMVVYTGALVRHTEANLVCGDWPFCTNNSPLAFADYSFEQWIQMGHRLAAGILFIWTISLFIKIMKNYRSSRIMFWGFIITASLIISQVFFGAMIIFTMLNLGVALLHALVISCFFGMMSYFVLLSSRSAKYEKEILQTEKQKNVNTKNEAAGTFASIE</sequence>
<feature type="transmembrane region" description="Helical" evidence="11">
    <location>
        <begin position="275"/>
        <end position="294"/>
    </location>
</feature>
<dbReference type="GO" id="GO:0005886">
    <property type="term" value="C:plasma membrane"/>
    <property type="evidence" value="ECO:0007669"/>
    <property type="project" value="UniProtKB-SubCell"/>
</dbReference>
<feature type="transmembrane region" description="Helical" evidence="11">
    <location>
        <begin position="63"/>
        <end position="80"/>
    </location>
</feature>
<evidence type="ECO:0000256" key="1">
    <source>
        <dbReference type="ARBA" id="ARBA00004141"/>
    </source>
</evidence>
<evidence type="ECO:0000256" key="3">
    <source>
        <dbReference type="ARBA" id="ARBA00022692"/>
    </source>
</evidence>
<comment type="function">
    <text evidence="11">Catalyzes the conversion of heme O to heme A by two successive hydroxylations of the methyl group at C8. The first hydroxylation forms heme I, the second hydroxylation results in an unstable dihydroxymethyl group, which spontaneously dehydrates, resulting in the formyl group of heme A.</text>
</comment>
<dbReference type="GO" id="GO:0006784">
    <property type="term" value="P:heme A biosynthetic process"/>
    <property type="evidence" value="ECO:0007669"/>
    <property type="project" value="UniProtKB-UniRule"/>
</dbReference>
<keyword evidence="6 11" id="KW-0560">Oxidoreductase</keyword>
<keyword evidence="13" id="KW-1185">Reference proteome</keyword>
<keyword evidence="10" id="KW-1015">Disulfide bond</keyword>
<dbReference type="GO" id="GO:0120547">
    <property type="term" value="F:heme A synthase activity"/>
    <property type="evidence" value="ECO:0007669"/>
    <property type="project" value="UniProtKB-EC"/>
</dbReference>
<feature type="binding site" description="axial binding residue" evidence="11">
    <location>
        <position position="216"/>
    </location>
    <ligand>
        <name>heme</name>
        <dbReference type="ChEBI" id="CHEBI:30413"/>
    </ligand>
    <ligandPart>
        <name>Fe</name>
        <dbReference type="ChEBI" id="CHEBI:18248"/>
    </ligandPart>
</feature>
<dbReference type="HAMAP" id="MF_01664">
    <property type="entry name" value="HemeA_synth_type1"/>
    <property type="match status" value="1"/>
</dbReference>
<gene>
    <name evidence="11" type="primary">ctaA</name>
    <name evidence="12" type="ORF">CIL03_04655</name>
</gene>
<dbReference type="UniPathway" id="UPA00269">
    <property type="reaction ID" value="UER00713"/>
</dbReference>
<dbReference type="PANTHER" id="PTHR35457:SF1">
    <property type="entry name" value="HEME A SYNTHASE"/>
    <property type="match status" value="1"/>
</dbReference>
<evidence type="ECO:0000313" key="13">
    <source>
        <dbReference type="Proteomes" id="UP000216498"/>
    </source>
</evidence>
<reference evidence="12 13" key="1">
    <citation type="submission" date="2017-08" db="EMBL/GenBank/DDBJ databases">
        <title>Virgibacillus indicus sp. nov. and Virgibacillus profoundi sp. nov, two moderately halophilic bacteria isolated from marine sediment by using the Microfluidic Streak Plate.</title>
        <authorList>
            <person name="Xu B."/>
            <person name="Hu B."/>
            <person name="Wang J."/>
            <person name="Zhu Y."/>
            <person name="Huang L."/>
            <person name="Du W."/>
            <person name="Huang Y."/>
        </authorList>
    </citation>
    <scope>NUCLEOTIDE SEQUENCE [LARGE SCALE GENOMIC DNA]</scope>
    <source>
        <strain evidence="12 13">IO3-P2-C2</strain>
    </source>
</reference>
<comment type="subunit">
    <text evidence="11">Interacts with CtaB.</text>
</comment>
<keyword evidence="9 11" id="KW-0472">Membrane</keyword>
<evidence type="ECO:0000256" key="9">
    <source>
        <dbReference type="ARBA" id="ARBA00023136"/>
    </source>
</evidence>
<dbReference type="EMBL" id="NPMS01000001">
    <property type="protein sequence ID" value="OZU90441.1"/>
    <property type="molecule type" value="Genomic_DNA"/>
</dbReference>
<dbReference type="PANTHER" id="PTHR35457">
    <property type="entry name" value="HEME A SYNTHASE"/>
    <property type="match status" value="1"/>
</dbReference>
<keyword evidence="5 11" id="KW-1133">Transmembrane helix</keyword>
<dbReference type="InterPro" id="IPR003780">
    <property type="entry name" value="COX15/CtaA_fam"/>
</dbReference>
<feature type="transmembrane region" description="Helical" evidence="11">
    <location>
        <begin position="214"/>
        <end position="232"/>
    </location>
</feature>
<organism evidence="12 13">
    <name type="scientific">Virgibacillus indicus</name>
    <dbReference type="NCBI Taxonomy" id="2024554"/>
    <lineage>
        <taxon>Bacteria</taxon>
        <taxon>Bacillati</taxon>
        <taxon>Bacillota</taxon>
        <taxon>Bacilli</taxon>
        <taxon>Bacillales</taxon>
        <taxon>Bacillaceae</taxon>
        <taxon>Virgibacillus</taxon>
    </lineage>
</organism>
<comment type="caution">
    <text evidence="12">The sequence shown here is derived from an EMBL/GenBank/DDBJ whole genome shotgun (WGS) entry which is preliminary data.</text>
</comment>
<accession>A0A265NF36</accession>
<feature type="transmembrane region" description="Helical" evidence="11">
    <location>
        <begin position="119"/>
        <end position="142"/>
    </location>
</feature>
<comment type="subcellular location">
    <subcellularLocation>
        <location evidence="11">Cell membrane</location>
        <topology evidence="11">Multi-pass membrane protein</topology>
    </subcellularLocation>
    <subcellularLocation>
        <location evidence="1">Membrane</location>
        <topology evidence="1">Multi-pass membrane protein</topology>
    </subcellularLocation>
</comment>
<dbReference type="Proteomes" id="UP000216498">
    <property type="component" value="Unassembled WGS sequence"/>
</dbReference>
<feature type="transmembrane region" description="Helical" evidence="11">
    <location>
        <begin position="244"/>
        <end position="269"/>
    </location>
</feature>
<protein>
    <recommendedName>
        <fullName evidence="11">Heme A synthase</fullName>
        <shortName evidence="11">HAS</shortName>
        <ecNumber evidence="11">1.17.99.9</ecNumber>
    </recommendedName>
    <alternativeName>
        <fullName evidence="11">Cytochrome aa3-controlling protein</fullName>
    </alternativeName>
</protein>
<dbReference type="RefSeq" id="WP_094884034.1">
    <property type="nucleotide sequence ID" value="NZ_NPMS01000001.1"/>
</dbReference>
<feature type="transmembrane region" description="Helical" evidence="11">
    <location>
        <begin position="92"/>
        <end position="113"/>
    </location>
</feature>
<comment type="pathway">
    <text evidence="11">Porphyrin-containing compound metabolism; heme A biosynthesis; heme A from heme O: step 1/1.</text>
</comment>
<comment type="similarity">
    <text evidence="11">Belongs to the COX15/CtaA family. Type 1 subfamily.</text>
</comment>
<feature type="transmembrane region" description="Helical" evidence="11">
    <location>
        <begin position="163"/>
        <end position="180"/>
    </location>
</feature>
<dbReference type="AlphaFoldDB" id="A0A265NF36"/>
<keyword evidence="4 11" id="KW-0479">Metal-binding</keyword>